<dbReference type="Proteomes" id="UP000295788">
    <property type="component" value="Unassembled WGS sequence"/>
</dbReference>
<dbReference type="GO" id="GO:0017118">
    <property type="term" value="F:lipoyltransferase activity"/>
    <property type="evidence" value="ECO:0007669"/>
    <property type="project" value="TreeGrafter"/>
</dbReference>
<evidence type="ECO:0000256" key="4">
    <source>
        <dbReference type="ARBA" id="ARBA00022598"/>
    </source>
</evidence>
<dbReference type="EC" id="6.3.1.20" evidence="3"/>
<dbReference type="GO" id="GO:0009249">
    <property type="term" value="P:protein lipoylation"/>
    <property type="evidence" value="ECO:0007669"/>
    <property type="project" value="InterPro"/>
</dbReference>
<keyword evidence="4 9" id="KW-0436">Ligase</keyword>
<evidence type="ECO:0000313" key="9">
    <source>
        <dbReference type="EMBL" id="TCS82098.1"/>
    </source>
</evidence>
<dbReference type="FunFam" id="3.30.930.10:FF:000072">
    <property type="entry name" value="Lipoate--protein ligase"/>
    <property type="match status" value="1"/>
</dbReference>
<evidence type="ECO:0000256" key="6">
    <source>
        <dbReference type="ARBA" id="ARBA00022840"/>
    </source>
</evidence>
<evidence type="ECO:0000256" key="2">
    <source>
        <dbReference type="ARBA" id="ARBA00005124"/>
    </source>
</evidence>
<comment type="pathway">
    <text evidence="1">Protein modification; protein lipoylation via exogenous pathway; protein N(6)-(lipoyl)lysine from lipoate: step 2/2.</text>
</comment>
<comment type="pathway">
    <text evidence="2">Protein modification; protein lipoylation via exogenous pathway; protein N(6)-(lipoyl)lysine from lipoate: step 1/2.</text>
</comment>
<dbReference type="OrthoDB" id="9788148at2"/>
<evidence type="ECO:0000256" key="1">
    <source>
        <dbReference type="ARBA" id="ARBA00005085"/>
    </source>
</evidence>
<evidence type="ECO:0000259" key="8">
    <source>
        <dbReference type="PROSITE" id="PS51733"/>
    </source>
</evidence>
<feature type="domain" description="BPL/LPL catalytic" evidence="8">
    <location>
        <begin position="21"/>
        <end position="208"/>
    </location>
</feature>
<accession>A0A4R3KFN7</accession>
<evidence type="ECO:0000256" key="7">
    <source>
        <dbReference type="ARBA" id="ARBA00048037"/>
    </source>
</evidence>
<dbReference type="GO" id="GO:0005737">
    <property type="term" value="C:cytoplasm"/>
    <property type="evidence" value="ECO:0007669"/>
    <property type="project" value="TreeGrafter"/>
</dbReference>
<dbReference type="Pfam" id="PF21948">
    <property type="entry name" value="LplA-B_cat"/>
    <property type="match status" value="1"/>
</dbReference>
<dbReference type="PANTHER" id="PTHR12561:SF3">
    <property type="entry name" value="LIPOYLTRANSFERASE 1, MITOCHONDRIAL"/>
    <property type="match status" value="1"/>
</dbReference>
<name>A0A4R3KFN7_9BACI</name>
<keyword evidence="5" id="KW-0547">Nucleotide-binding</keyword>
<dbReference type="SUPFAM" id="SSF55681">
    <property type="entry name" value="Class II aaRS and biotin synthetases"/>
    <property type="match status" value="1"/>
</dbReference>
<keyword evidence="6" id="KW-0067">ATP-binding</keyword>
<keyword evidence="10" id="KW-1185">Reference proteome</keyword>
<dbReference type="InterPro" id="IPR004562">
    <property type="entry name" value="LipoylTrfase_LipoateP_Ligase"/>
</dbReference>
<dbReference type="Gene3D" id="3.30.930.10">
    <property type="entry name" value="Bira Bifunctional Protein, Domain 2"/>
    <property type="match status" value="1"/>
</dbReference>
<evidence type="ECO:0000256" key="3">
    <source>
        <dbReference type="ARBA" id="ARBA00012367"/>
    </source>
</evidence>
<dbReference type="NCBIfam" id="TIGR00545">
    <property type="entry name" value="lipoyltrans"/>
    <property type="match status" value="1"/>
</dbReference>
<dbReference type="Pfam" id="PF10437">
    <property type="entry name" value="Lip_prot_lig_C"/>
    <property type="match status" value="1"/>
</dbReference>
<dbReference type="PANTHER" id="PTHR12561">
    <property type="entry name" value="LIPOATE-PROTEIN LIGASE"/>
    <property type="match status" value="1"/>
</dbReference>
<dbReference type="AlphaFoldDB" id="A0A4R3KFN7"/>
<gene>
    <name evidence="9" type="ORF">EDD72_11031</name>
</gene>
<dbReference type="InterPro" id="IPR019491">
    <property type="entry name" value="Lipoate_protein_ligase_C"/>
</dbReference>
<dbReference type="UniPathway" id="UPA00537">
    <property type="reaction ID" value="UER00594"/>
</dbReference>
<dbReference type="CDD" id="cd16443">
    <property type="entry name" value="LplA"/>
    <property type="match status" value="1"/>
</dbReference>
<dbReference type="Gene3D" id="3.30.390.50">
    <property type="entry name" value="CO dehydrogenase flavoprotein, C-terminal domain"/>
    <property type="match status" value="1"/>
</dbReference>
<dbReference type="PROSITE" id="PS51733">
    <property type="entry name" value="BPL_LPL_CATALYTIC"/>
    <property type="match status" value="1"/>
</dbReference>
<dbReference type="SUPFAM" id="SSF82649">
    <property type="entry name" value="SufE/NifU"/>
    <property type="match status" value="1"/>
</dbReference>
<reference evidence="9 10" key="1">
    <citation type="submission" date="2019-03" db="EMBL/GenBank/DDBJ databases">
        <title>Genomic Encyclopedia of Type Strains, Phase IV (KMG-IV): sequencing the most valuable type-strain genomes for metagenomic binning, comparative biology and taxonomic classification.</title>
        <authorList>
            <person name="Goeker M."/>
        </authorList>
    </citation>
    <scope>NUCLEOTIDE SEQUENCE [LARGE SCALE GENOMIC DNA]</scope>
    <source>
        <strain evidence="9 10">DSM 23802</strain>
    </source>
</reference>
<organism evidence="9 10">
    <name type="scientific">Tepidibacillus fermentans</name>
    <dbReference type="NCBI Taxonomy" id="1281767"/>
    <lineage>
        <taxon>Bacteria</taxon>
        <taxon>Bacillati</taxon>
        <taxon>Bacillota</taxon>
        <taxon>Bacilli</taxon>
        <taxon>Bacillales</taxon>
        <taxon>Bacillaceae</taxon>
        <taxon>Tepidibacillus</taxon>
    </lineage>
</organism>
<proteinExistence type="predicted"/>
<comment type="caution">
    <text evidence="9">The sequence shown here is derived from an EMBL/GenBank/DDBJ whole genome shotgun (WGS) entry which is preliminary data.</text>
</comment>
<comment type="catalytic activity">
    <reaction evidence="7">
        <text>L-lysyl-[lipoyl-carrier protein] + (R)-lipoate + ATP = N(6)-[(R)-lipoyl]-L-lysyl-[lipoyl-carrier protein] + AMP + diphosphate + H(+)</text>
        <dbReference type="Rhea" id="RHEA:49288"/>
        <dbReference type="Rhea" id="RHEA-COMP:10500"/>
        <dbReference type="Rhea" id="RHEA-COMP:10502"/>
        <dbReference type="ChEBI" id="CHEBI:15378"/>
        <dbReference type="ChEBI" id="CHEBI:29969"/>
        <dbReference type="ChEBI" id="CHEBI:30616"/>
        <dbReference type="ChEBI" id="CHEBI:33019"/>
        <dbReference type="ChEBI" id="CHEBI:83088"/>
        <dbReference type="ChEBI" id="CHEBI:83099"/>
        <dbReference type="ChEBI" id="CHEBI:456215"/>
        <dbReference type="EC" id="6.3.1.20"/>
    </reaction>
</comment>
<evidence type="ECO:0000256" key="5">
    <source>
        <dbReference type="ARBA" id="ARBA00022741"/>
    </source>
</evidence>
<protein>
    <recommendedName>
        <fullName evidence="3">lipoate--protein ligase</fullName>
        <ecNumber evidence="3">6.3.1.20</ecNumber>
    </recommendedName>
</protein>
<dbReference type="GO" id="GO:0016979">
    <property type="term" value="F:lipoate-protein ligase activity"/>
    <property type="evidence" value="ECO:0007669"/>
    <property type="project" value="UniProtKB-EC"/>
</dbReference>
<evidence type="ECO:0000313" key="10">
    <source>
        <dbReference type="Proteomes" id="UP000295788"/>
    </source>
</evidence>
<dbReference type="GO" id="GO:0005524">
    <property type="term" value="F:ATP binding"/>
    <property type="evidence" value="ECO:0007669"/>
    <property type="project" value="UniProtKB-KW"/>
</dbReference>
<sequence>MESHDPRINLAEEEYVLKYLDPNETYLLFYINEPSIIIGRNQNTMEEINHQYVKDHGIHVVRRLSGGGAVYHDLGNLNFSIITKDDGESFRNFRRFTEPVIKALHRLGVNAELSGRNDITVGGRKISGNAQFSYKGRMFSHGTLLFNSEIDHVVAALNVNMEKIQSKGIKSIRSRVANIREFLDREMDIIEFKNQLLHNLYEDYEQIPTYTLTEQDYEKVMEISRERYQNWDWNFGKSPAFNVKGSKRFEGVGQIDIRLDVKSGKIENAKIYGDFFGNGDISLIENRLKGLRYDEEEIRNALLKMDLKLFFGNITVDDLVGLFF</sequence>
<dbReference type="EMBL" id="SMAB01000010">
    <property type="protein sequence ID" value="TCS82098.1"/>
    <property type="molecule type" value="Genomic_DNA"/>
</dbReference>
<dbReference type="InterPro" id="IPR004143">
    <property type="entry name" value="BPL_LPL_catalytic"/>
</dbReference>
<dbReference type="InterPro" id="IPR045864">
    <property type="entry name" value="aa-tRNA-synth_II/BPL/LPL"/>
</dbReference>